<evidence type="ECO:0000313" key="2">
    <source>
        <dbReference type="Proteomes" id="UP000257200"/>
    </source>
</evidence>
<proteinExistence type="predicted"/>
<dbReference type="Proteomes" id="UP000257200">
    <property type="component" value="Unplaced"/>
</dbReference>
<reference evidence="1" key="2">
    <citation type="submission" date="2025-09" db="UniProtKB">
        <authorList>
            <consortium name="Ensembl"/>
        </authorList>
    </citation>
    <scope>IDENTIFICATION</scope>
</reference>
<reference evidence="1" key="1">
    <citation type="submission" date="2025-08" db="UniProtKB">
        <authorList>
            <consortium name="Ensembl"/>
        </authorList>
    </citation>
    <scope>IDENTIFICATION</scope>
</reference>
<dbReference type="PANTHER" id="PTHR33332">
    <property type="entry name" value="REVERSE TRANSCRIPTASE DOMAIN-CONTAINING PROTEIN"/>
    <property type="match status" value="1"/>
</dbReference>
<accession>A0A3Q1FAP0</accession>
<dbReference type="InParanoid" id="A0A3Q1FAP0"/>
<name>A0A3Q1FAP0_9TELE</name>
<dbReference type="AlphaFoldDB" id="A0A3Q1FAP0"/>
<dbReference type="STRING" id="80966.ENSAPOP00000012952"/>
<sequence length="144" mass="16353">MDKEDMDFLRGTIRKKKYASPINASVSQGSILGPLLFSVFINDLVDCYENELDTVATSLNRDLNKMKAWADKWKVTFEPSKCKAMMISRKRKPSTIRLFFGNCELTIKSELEILGVTFDSKLVWGEHISSVSKKLGKDLVPCVR</sequence>
<dbReference type="GeneTree" id="ENSGT00940000179661"/>
<keyword evidence="2" id="KW-1185">Reference proteome</keyword>
<evidence type="ECO:0000313" key="1">
    <source>
        <dbReference type="Ensembl" id="ENSAPOP00000012952.1"/>
    </source>
</evidence>
<organism evidence="1 2">
    <name type="scientific">Acanthochromis polyacanthus</name>
    <name type="common">spiny chromis</name>
    <dbReference type="NCBI Taxonomy" id="80966"/>
    <lineage>
        <taxon>Eukaryota</taxon>
        <taxon>Metazoa</taxon>
        <taxon>Chordata</taxon>
        <taxon>Craniata</taxon>
        <taxon>Vertebrata</taxon>
        <taxon>Euteleostomi</taxon>
        <taxon>Actinopterygii</taxon>
        <taxon>Neopterygii</taxon>
        <taxon>Teleostei</taxon>
        <taxon>Neoteleostei</taxon>
        <taxon>Acanthomorphata</taxon>
        <taxon>Ovalentaria</taxon>
        <taxon>Pomacentridae</taxon>
        <taxon>Acanthochromis</taxon>
    </lineage>
</organism>
<protein>
    <submittedName>
        <fullName evidence="1">Uncharacterized protein</fullName>
    </submittedName>
</protein>
<dbReference type="Ensembl" id="ENSAPOT00000021123.1">
    <property type="protein sequence ID" value="ENSAPOP00000012952.1"/>
    <property type="gene ID" value="ENSAPOG00000015717.1"/>
</dbReference>